<evidence type="ECO:0000313" key="2">
    <source>
        <dbReference type="Proteomes" id="UP000604046"/>
    </source>
</evidence>
<gene>
    <name evidence="1" type="ORF">SNAT2548_LOCUS18326</name>
</gene>
<reference evidence="1" key="1">
    <citation type="submission" date="2021-02" db="EMBL/GenBank/DDBJ databases">
        <authorList>
            <person name="Dougan E. K."/>
            <person name="Rhodes N."/>
            <person name="Thang M."/>
            <person name="Chan C."/>
        </authorList>
    </citation>
    <scope>NUCLEOTIDE SEQUENCE</scope>
</reference>
<organism evidence="1 2">
    <name type="scientific">Symbiodinium natans</name>
    <dbReference type="NCBI Taxonomy" id="878477"/>
    <lineage>
        <taxon>Eukaryota</taxon>
        <taxon>Sar</taxon>
        <taxon>Alveolata</taxon>
        <taxon>Dinophyceae</taxon>
        <taxon>Suessiales</taxon>
        <taxon>Symbiodiniaceae</taxon>
        <taxon>Symbiodinium</taxon>
    </lineage>
</organism>
<dbReference type="AlphaFoldDB" id="A0A812PCA3"/>
<sequence length="385" mass="43507">MPGDESEDEDGLLQHMLEKISDGDPWLSECEPGHTVDVVVTPLLSFHVASDLIELRNPASQKLWKMPELATRPDLFTRAIVYANEAGHRFKGKIISKLVSYKPGNFARDFFKNVKVPLEPTAVTVPIWEFNEHHMEWRVGSTTVPVLDVHELLAYIHNDLRLQCPEDKVRQYWQHLRSCGMPFATNHPGSDSHVPFSLYGDECSLGDPKDKVTAMFLTLTLFKPKKVRLGQFLLFAMKDEYMVHDSLATMTPILKHIVWSANLAFKGHYPVTDAFGNSLPASKRRKAGQLLVPDGTKFACSEIRGDWKWHERILRLRHTPVSKKVCFMCDAVGDDNCPAKYYDTCDDDADGPGWVSTEKTTAQFINEKVRPGILSPLGKADSPFK</sequence>
<dbReference type="Proteomes" id="UP000604046">
    <property type="component" value="Unassembled WGS sequence"/>
</dbReference>
<dbReference type="EMBL" id="CAJNDS010002142">
    <property type="protein sequence ID" value="CAE7348855.1"/>
    <property type="molecule type" value="Genomic_DNA"/>
</dbReference>
<dbReference type="OrthoDB" id="432538at2759"/>
<protein>
    <submittedName>
        <fullName evidence="1">Uncharacterized protein</fullName>
    </submittedName>
</protein>
<keyword evidence="2" id="KW-1185">Reference proteome</keyword>
<accession>A0A812PCA3</accession>
<evidence type="ECO:0000313" key="1">
    <source>
        <dbReference type="EMBL" id="CAE7348855.1"/>
    </source>
</evidence>
<comment type="caution">
    <text evidence="1">The sequence shown here is derived from an EMBL/GenBank/DDBJ whole genome shotgun (WGS) entry which is preliminary data.</text>
</comment>
<name>A0A812PCA3_9DINO</name>
<proteinExistence type="predicted"/>